<dbReference type="Proteomes" id="UP000218887">
    <property type="component" value="Unassembled WGS sequence"/>
</dbReference>
<protein>
    <submittedName>
        <fullName evidence="1">Uncharacterized protein</fullName>
    </submittedName>
</protein>
<evidence type="ECO:0000313" key="1">
    <source>
        <dbReference type="EMBL" id="PAV30212.1"/>
    </source>
</evidence>
<dbReference type="RefSeq" id="WP_095654814.1">
    <property type="nucleotide sequence ID" value="NZ_NPOA01000004.1"/>
</dbReference>
<sequence length="79" mass="9082">MQNKSEFITLVKAILSDMRANNDLINTNNRERLLSYLGQFDASTNKLILDFYKINKTIAKNGGIPVLKEIINKFETKTF</sequence>
<keyword evidence="2" id="KW-1185">Reference proteome</keyword>
<gene>
    <name evidence="1" type="ORF">CIL05_07025</name>
</gene>
<evidence type="ECO:0000313" key="2">
    <source>
        <dbReference type="Proteomes" id="UP000218887"/>
    </source>
</evidence>
<dbReference type="AlphaFoldDB" id="A0A2A2IF78"/>
<dbReference type="OrthoDB" id="2687474at2"/>
<name>A0A2A2IF78_9BACI</name>
<organism evidence="1 2">
    <name type="scientific">Virgibacillus profundi</name>
    <dbReference type="NCBI Taxonomy" id="2024555"/>
    <lineage>
        <taxon>Bacteria</taxon>
        <taxon>Bacillati</taxon>
        <taxon>Bacillota</taxon>
        <taxon>Bacilli</taxon>
        <taxon>Bacillales</taxon>
        <taxon>Bacillaceae</taxon>
        <taxon>Virgibacillus</taxon>
    </lineage>
</organism>
<comment type="caution">
    <text evidence="1">The sequence shown here is derived from an EMBL/GenBank/DDBJ whole genome shotgun (WGS) entry which is preliminary data.</text>
</comment>
<dbReference type="EMBL" id="NPOA01000004">
    <property type="protein sequence ID" value="PAV30212.1"/>
    <property type="molecule type" value="Genomic_DNA"/>
</dbReference>
<reference evidence="1 2" key="1">
    <citation type="submission" date="2017-08" db="EMBL/GenBank/DDBJ databases">
        <title>Virgibacillus indicus sp. nov. and Virgibacillus profoundi sp. nov, two moderately halophilic bacteria isolated from marine sediment by using the Microfluidic Streak Plate.</title>
        <authorList>
            <person name="Xu B."/>
            <person name="Hu B."/>
            <person name="Wang J."/>
            <person name="Zhu Y."/>
            <person name="Huang L."/>
            <person name="Du W."/>
            <person name="Huang Y."/>
        </authorList>
    </citation>
    <scope>NUCLEOTIDE SEQUENCE [LARGE SCALE GENOMIC DNA]</scope>
    <source>
        <strain evidence="1 2">IO3-P3-H5</strain>
    </source>
</reference>
<accession>A0A2A2IF78</accession>
<proteinExistence type="predicted"/>